<feature type="region of interest" description="Disordered" evidence="1">
    <location>
        <begin position="236"/>
        <end position="261"/>
    </location>
</feature>
<proteinExistence type="predicted"/>
<dbReference type="Proteomes" id="UP001054945">
    <property type="component" value="Unassembled WGS sequence"/>
</dbReference>
<name>A0AAV4MKL2_CAEEX</name>
<evidence type="ECO:0000256" key="1">
    <source>
        <dbReference type="SAM" id="MobiDB-lite"/>
    </source>
</evidence>
<dbReference type="EMBL" id="BPLR01019813">
    <property type="protein sequence ID" value="GIX72011.1"/>
    <property type="molecule type" value="Genomic_DNA"/>
</dbReference>
<evidence type="ECO:0000313" key="3">
    <source>
        <dbReference type="Proteomes" id="UP001054945"/>
    </source>
</evidence>
<evidence type="ECO:0000313" key="2">
    <source>
        <dbReference type="EMBL" id="GIX72011.1"/>
    </source>
</evidence>
<accession>A0AAV4MKL2</accession>
<sequence>MTLEVDKLFKDNDDSESNIIRTERDLSSFGEQLPDLDSNRKNNDREGLELISQNQTNNDGKISFGGNSNFKPKNIDVNLDINIPGGSKIGVDVGNEDKKFDINIPGGSEIGVDAGNEDKKFDIDIPGGSKIGVDIGNEDKKLDINIGSKNNINANISTGSKTSPSNKDVKTTTASGVLTFDLKTSESDGTYLLTPKPNSNSNSEIDVEYENVGDNPILFPTVPYPSTPDYSWKVSTSARDATTSKRRGEDGETTSVPIDAENKVPGGTVSFEGSTLFPLHHFPLLSLKLLMNPFQKTPRKISRVAVQIFKDLQAAFHIHKNLQAANIRQLG</sequence>
<reference evidence="2 3" key="1">
    <citation type="submission" date="2021-06" db="EMBL/GenBank/DDBJ databases">
        <title>Caerostris extrusa draft genome.</title>
        <authorList>
            <person name="Kono N."/>
            <person name="Arakawa K."/>
        </authorList>
    </citation>
    <scope>NUCLEOTIDE SEQUENCE [LARGE SCALE GENOMIC DNA]</scope>
</reference>
<organism evidence="2 3">
    <name type="scientific">Caerostris extrusa</name>
    <name type="common">Bark spider</name>
    <name type="synonym">Caerostris bankana</name>
    <dbReference type="NCBI Taxonomy" id="172846"/>
    <lineage>
        <taxon>Eukaryota</taxon>
        <taxon>Metazoa</taxon>
        <taxon>Ecdysozoa</taxon>
        <taxon>Arthropoda</taxon>
        <taxon>Chelicerata</taxon>
        <taxon>Arachnida</taxon>
        <taxon>Araneae</taxon>
        <taxon>Araneomorphae</taxon>
        <taxon>Entelegynae</taxon>
        <taxon>Araneoidea</taxon>
        <taxon>Araneidae</taxon>
        <taxon>Caerostris</taxon>
    </lineage>
</organism>
<feature type="region of interest" description="Disordered" evidence="1">
    <location>
        <begin position="1"/>
        <end position="43"/>
    </location>
</feature>
<keyword evidence="3" id="KW-1185">Reference proteome</keyword>
<gene>
    <name evidence="2" type="ORF">CEXT_21971</name>
</gene>
<protein>
    <submittedName>
        <fullName evidence="2">Uncharacterized protein</fullName>
    </submittedName>
</protein>
<comment type="caution">
    <text evidence="2">The sequence shown here is derived from an EMBL/GenBank/DDBJ whole genome shotgun (WGS) entry which is preliminary data.</text>
</comment>
<dbReference type="AlphaFoldDB" id="A0AAV4MKL2"/>
<feature type="compositionally biased region" description="Basic and acidic residues" evidence="1">
    <location>
        <begin position="1"/>
        <end position="12"/>
    </location>
</feature>